<dbReference type="Gene3D" id="1.10.260.40">
    <property type="entry name" value="lambda repressor-like DNA-binding domains"/>
    <property type="match status" value="1"/>
</dbReference>
<dbReference type="Pfam" id="PF01381">
    <property type="entry name" value="HTH_3"/>
    <property type="match status" value="1"/>
</dbReference>
<dbReference type="InterPro" id="IPR001387">
    <property type="entry name" value="Cro/C1-type_HTH"/>
</dbReference>
<dbReference type="AlphaFoldDB" id="A0AB37UAM4"/>
<protein>
    <recommendedName>
        <fullName evidence="1">HTH cro/C1-type domain-containing protein</fullName>
    </recommendedName>
</protein>
<evidence type="ECO:0000313" key="3">
    <source>
        <dbReference type="Proteomes" id="UP000282574"/>
    </source>
</evidence>
<dbReference type="SMART" id="SM00530">
    <property type="entry name" value="HTH_XRE"/>
    <property type="match status" value="1"/>
</dbReference>
<dbReference type="CDD" id="cd00093">
    <property type="entry name" value="HTH_XRE"/>
    <property type="match status" value="1"/>
</dbReference>
<keyword evidence="3" id="KW-1185">Reference proteome</keyword>
<evidence type="ECO:0000259" key="1">
    <source>
        <dbReference type="PROSITE" id="PS50943"/>
    </source>
</evidence>
<evidence type="ECO:0000313" key="2">
    <source>
        <dbReference type="EMBL" id="RUT02624.1"/>
    </source>
</evidence>
<comment type="caution">
    <text evidence="2">The sequence shown here is derived from an EMBL/GenBank/DDBJ whole genome shotgun (WGS) entry which is preliminary data.</text>
</comment>
<name>A0AB37UAM4_9CYAN</name>
<dbReference type="SUPFAM" id="SSF47413">
    <property type="entry name" value="lambda repressor-like DNA-binding domains"/>
    <property type="match status" value="1"/>
</dbReference>
<reference evidence="2 3" key="1">
    <citation type="journal article" date="2019" name="Genome Biol. Evol.">
        <title>Day and night: Metabolic profiles and evolutionary relationships of six axenic non-marine cyanobacteria.</title>
        <authorList>
            <person name="Will S.E."/>
            <person name="Henke P."/>
            <person name="Boedeker C."/>
            <person name="Huang S."/>
            <person name="Brinkmann H."/>
            <person name="Rohde M."/>
            <person name="Jarek M."/>
            <person name="Friedl T."/>
            <person name="Seufert S."/>
            <person name="Schumacher M."/>
            <person name="Overmann J."/>
            <person name="Neumann-Schaal M."/>
            <person name="Petersen J."/>
        </authorList>
    </citation>
    <scope>NUCLEOTIDE SEQUENCE [LARGE SCALE GENOMIC DNA]</scope>
    <source>
        <strain evidence="2 3">SAG 39.79</strain>
    </source>
</reference>
<accession>A0AB37UAM4</accession>
<gene>
    <name evidence="2" type="ORF">DSM107010_62460</name>
</gene>
<dbReference type="Proteomes" id="UP000282574">
    <property type="component" value="Unassembled WGS sequence"/>
</dbReference>
<feature type="domain" description="HTH cro/C1-type" evidence="1">
    <location>
        <begin position="29"/>
        <end position="72"/>
    </location>
</feature>
<proteinExistence type="predicted"/>
<dbReference type="GO" id="GO:0003677">
    <property type="term" value="F:DNA binding"/>
    <property type="evidence" value="ECO:0007669"/>
    <property type="project" value="InterPro"/>
</dbReference>
<dbReference type="InterPro" id="IPR010982">
    <property type="entry name" value="Lambda_DNA-bd_dom_sf"/>
</dbReference>
<dbReference type="EMBL" id="RSCK01000108">
    <property type="protein sequence ID" value="RUT02624.1"/>
    <property type="molecule type" value="Genomic_DNA"/>
</dbReference>
<dbReference type="PROSITE" id="PS50943">
    <property type="entry name" value="HTH_CROC1"/>
    <property type="match status" value="1"/>
</dbReference>
<sequence>MLCQVTRSRFKGQMSVQKLLNQLQISQFVRELRALTGLTQEQFAARLGVTYSSVSRWERGRGIPSPLAVQKIEGMLQQMGDRGQELLAKYLAS</sequence>
<organism evidence="2 3">
    <name type="scientific">Chroococcidiopsis cubana SAG 39.79</name>
    <dbReference type="NCBI Taxonomy" id="388085"/>
    <lineage>
        <taxon>Bacteria</taxon>
        <taxon>Bacillati</taxon>
        <taxon>Cyanobacteriota</taxon>
        <taxon>Cyanophyceae</taxon>
        <taxon>Chroococcidiopsidales</taxon>
        <taxon>Chroococcidiopsidaceae</taxon>
        <taxon>Chroococcidiopsis</taxon>
    </lineage>
</organism>